<accession>A0ABP7GAJ7</accession>
<evidence type="ECO:0000313" key="2">
    <source>
        <dbReference type="EMBL" id="GAA3760251.1"/>
    </source>
</evidence>
<feature type="compositionally biased region" description="Pro residues" evidence="1">
    <location>
        <begin position="41"/>
        <end position="57"/>
    </location>
</feature>
<evidence type="ECO:0000313" key="3">
    <source>
        <dbReference type="Proteomes" id="UP001499884"/>
    </source>
</evidence>
<name>A0ABP7GAJ7_9ACTN</name>
<feature type="compositionally biased region" description="Low complexity" evidence="1">
    <location>
        <begin position="13"/>
        <end position="31"/>
    </location>
</feature>
<protein>
    <submittedName>
        <fullName evidence="2">Uncharacterized protein</fullName>
    </submittedName>
</protein>
<reference evidence="3" key="1">
    <citation type="journal article" date="2019" name="Int. J. Syst. Evol. Microbiol.">
        <title>The Global Catalogue of Microorganisms (GCM) 10K type strain sequencing project: providing services to taxonomists for standard genome sequencing and annotation.</title>
        <authorList>
            <consortium name="The Broad Institute Genomics Platform"/>
            <consortium name="The Broad Institute Genome Sequencing Center for Infectious Disease"/>
            <person name="Wu L."/>
            <person name="Ma J."/>
        </authorList>
    </citation>
    <scope>NUCLEOTIDE SEQUENCE [LARGE SCALE GENOMIC DNA]</scope>
    <source>
        <strain evidence="3">JCM 30846</strain>
    </source>
</reference>
<dbReference type="EMBL" id="BAABEP010000087">
    <property type="protein sequence ID" value="GAA3760251.1"/>
    <property type="molecule type" value="Genomic_DNA"/>
</dbReference>
<proteinExistence type="predicted"/>
<organism evidence="2 3">
    <name type="scientific">Streptomyces tremellae</name>
    <dbReference type="NCBI Taxonomy" id="1124239"/>
    <lineage>
        <taxon>Bacteria</taxon>
        <taxon>Bacillati</taxon>
        <taxon>Actinomycetota</taxon>
        <taxon>Actinomycetes</taxon>
        <taxon>Kitasatosporales</taxon>
        <taxon>Streptomycetaceae</taxon>
        <taxon>Streptomyces</taxon>
    </lineage>
</organism>
<feature type="region of interest" description="Disordered" evidence="1">
    <location>
        <begin position="1"/>
        <end position="59"/>
    </location>
</feature>
<sequence length="276" mass="28341">MISEPELEDDGRPGAAAAPGIPGQRGGAARPGPGGAAPDGGEPPPVVVGDGRPPPTPRRTAVTWGLWGALAASVLWGAGLTLYHSGGPDLGGYGPERDLCLDAPLTALSQVLGGPSMPQATSDETEAVDSAVCRTDLGPAPAGSPLDAPDDRGGTRGLVDLRYVLHRKTDPAPEFDALPEAKSPGSALHLLRVPGLGTRAYLVTDSVGDLPPTLRVLDGRAEFTLSVRVYSSYRGHPAAPSSVRPRYVAAHLVSDVLAPAMADDLRTVLKTVKSPE</sequence>
<dbReference type="Proteomes" id="UP001499884">
    <property type="component" value="Unassembled WGS sequence"/>
</dbReference>
<keyword evidence="3" id="KW-1185">Reference proteome</keyword>
<gene>
    <name evidence="2" type="ORF">GCM10023082_63170</name>
</gene>
<evidence type="ECO:0000256" key="1">
    <source>
        <dbReference type="SAM" id="MobiDB-lite"/>
    </source>
</evidence>
<dbReference type="RefSeq" id="WP_345655246.1">
    <property type="nucleotide sequence ID" value="NZ_BAABEP010000087.1"/>
</dbReference>
<comment type="caution">
    <text evidence="2">The sequence shown here is derived from an EMBL/GenBank/DDBJ whole genome shotgun (WGS) entry which is preliminary data.</text>
</comment>